<feature type="compositionally biased region" description="Basic and acidic residues" evidence="12">
    <location>
        <begin position="577"/>
        <end position="606"/>
    </location>
</feature>
<dbReference type="CDD" id="cd07866">
    <property type="entry name" value="STKc_BUR1"/>
    <property type="match status" value="1"/>
</dbReference>
<dbReference type="InterPro" id="IPR008271">
    <property type="entry name" value="Ser/Thr_kinase_AS"/>
</dbReference>
<evidence type="ECO:0000256" key="8">
    <source>
        <dbReference type="ARBA" id="ARBA00023242"/>
    </source>
</evidence>
<accession>A0ABR4CD45</accession>
<evidence type="ECO:0000256" key="7">
    <source>
        <dbReference type="ARBA" id="ARBA00022840"/>
    </source>
</evidence>
<feature type="binding site" evidence="11">
    <location>
        <position position="67"/>
    </location>
    <ligand>
        <name>ATP</name>
        <dbReference type="ChEBI" id="CHEBI:30616"/>
    </ligand>
</feature>
<feature type="compositionally biased region" description="Gly residues" evidence="12">
    <location>
        <begin position="380"/>
        <end position="400"/>
    </location>
</feature>
<dbReference type="Proteomes" id="UP001595075">
    <property type="component" value="Unassembled WGS sequence"/>
</dbReference>
<feature type="domain" description="Protein kinase" evidence="13">
    <location>
        <begin position="38"/>
        <end position="340"/>
    </location>
</feature>
<dbReference type="Pfam" id="PF00069">
    <property type="entry name" value="Pkinase"/>
    <property type="match status" value="1"/>
</dbReference>
<feature type="region of interest" description="Disordered" evidence="12">
    <location>
        <begin position="366"/>
        <end position="606"/>
    </location>
</feature>
<dbReference type="InterPro" id="IPR050108">
    <property type="entry name" value="CDK"/>
</dbReference>
<evidence type="ECO:0000256" key="6">
    <source>
        <dbReference type="ARBA" id="ARBA00022777"/>
    </source>
</evidence>
<evidence type="ECO:0000256" key="2">
    <source>
        <dbReference type="ARBA" id="ARBA00006485"/>
    </source>
</evidence>
<evidence type="ECO:0000256" key="10">
    <source>
        <dbReference type="ARBA" id="ARBA00048367"/>
    </source>
</evidence>
<keyword evidence="6" id="KW-0418">Kinase</keyword>
<keyword evidence="8" id="KW-0539">Nucleus</keyword>
<dbReference type="InterPro" id="IPR017441">
    <property type="entry name" value="Protein_kinase_ATP_BS"/>
</dbReference>
<dbReference type="EMBL" id="JAZHXI010000009">
    <property type="protein sequence ID" value="KAL2067865.1"/>
    <property type="molecule type" value="Genomic_DNA"/>
</dbReference>
<evidence type="ECO:0000256" key="9">
    <source>
        <dbReference type="ARBA" id="ARBA00047811"/>
    </source>
</evidence>
<dbReference type="Gene3D" id="1.10.510.10">
    <property type="entry name" value="Transferase(Phosphotransferase) domain 1"/>
    <property type="match status" value="1"/>
</dbReference>
<feature type="compositionally biased region" description="Basic and acidic residues" evidence="12">
    <location>
        <begin position="432"/>
        <end position="452"/>
    </location>
</feature>
<dbReference type="PROSITE" id="PS50011">
    <property type="entry name" value="PROTEIN_KINASE_DOM"/>
    <property type="match status" value="1"/>
</dbReference>
<evidence type="ECO:0000256" key="3">
    <source>
        <dbReference type="ARBA" id="ARBA00022527"/>
    </source>
</evidence>
<feature type="compositionally biased region" description="Basic residues" evidence="12">
    <location>
        <begin position="565"/>
        <end position="576"/>
    </location>
</feature>
<keyword evidence="7 11" id="KW-0067">ATP-binding</keyword>
<dbReference type="InterPro" id="IPR000719">
    <property type="entry name" value="Prot_kinase_dom"/>
</dbReference>
<comment type="caution">
    <text evidence="14">The sequence shown here is derived from an EMBL/GenBank/DDBJ whole genome shotgun (WGS) entry which is preliminary data.</text>
</comment>
<feature type="compositionally biased region" description="Basic and acidic residues" evidence="12">
    <location>
        <begin position="518"/>
        <end position="564"/>
    </location>
</feature>
<keyword evidence="4" id="KW-0808">Transferase</keyword>
<name>A0ABR4CD45_9HELO</name>
<comment type="catalytic activity">
    <reaction evidence="10">
        <text>L-seryl-[protein] + ATP = O-phospho-L-seryl-[protein] + ADP + H(+)</text>
        <dbReference type="Rhea" id="RHEA:17989"/>
        <dbReference type="Rhea" id="RHEA-COMP:9863"/>
        <dbReference type="Rhea" id="RHEA-COMP:11604"/>
        <dbReference type="ChEBI" id="CHEBI:15378"/>
        <dbReference type="ChEBI" id="CHEBI:29999"/>
        <dbReference type="ChEBI" id="CHEBI:30616"/>
        <dbReference type="ChEBI" id="CHEBI:83421"/>
        <dbReference type="ChEBI" id="CHEBI:456216"/>
        <dbReference type="EC" id="2.7.11.22"/>
    </reaction>
</comment>
<dbReference type="PROSITE" id="PS00107">
    <property type="entry name" value="PROTEIN_KINASE_ATP"/>
    <property type="match status" value="1"/>
</dbReference>
<reference evidence="14 15" key="1">
    <citation type="journal article" date="2024" name="Commun. Biol.">
        <title>Comparative genomic analysis of thermophilic fungi reveals convergent evolutionary adaptations and gene losses.</title>
        <authorList>
            <person name="Steindorff A.S."/>
            <person name="Aguilar-Pontes M.V."/>
            <person name="Robinson A.J."/>
            <person name="Andreopoulos B."/>
            <person name="LaButti K."/>
            <person name="Kuo A."/>
            <person name="Mondo S."/>
            <person name="Riley R."/>
            <person name="Otillar R."/>
            <person name="Haridas S."/>
            <person name="Lipzen A."/>
            <person name="Grimwood J."/>
            <person name="Schmutz J."/>
            <person name="Clum A."/>
            <person name="Reid I.D."/>
            <person name="Moisan M.C."/>
            <person name="Butler G."/>
            <person name="Nguyen T.T.M."/>
            <person name="Dewar K."/>
            <person name="Conant G."/>
            <person name="Drula E."/>
            <person name="Henrissat B."/>
            <person name="Hansel C."/>
            <person name="Singer S."/>
            <person name="Hutchinson M.I."/>
            <person name="de Vries R.P."/>
            <person name="Natvig D.O."/>
            <person name="Powell A.J."/>
            <person name="Tsang A."/>
            <person name="Grigoriev I.V."/>
        </authorList>
    </citation>
    <scope>NUCLEOTIDE SEQUENCE [LARGE SCALE GENOMIC DNA]</scope>
    <source>
        <strain evidence="14 15">CBS 494.80</strain>
    </source>
</reference>
<dbReference type="SMART" id="SM00220">
    <property type="entry name" value="S_TKc"/>
    <property type="match status" value="1"/>
</dbReference>
<evidence type="ECO:0000256" key="5">
    <source>
        <dbReference type="ARBA" id="ARBA00022741"/>
    </source>
</evidence>
<evidence type="ECO:0000256" key="4">
    <source>
        <dbReference type="ARBA" id="ARBA00022679"/>
    </source>
</evidence>
<sequence>MATPAGSPQSNGVSSTTFALQNVRDSSKFVGCSKITDYEMMGKLGEGTFGEVHKARSKKTGAIFALKKILMHNEKDGFPITALREIKLLKLLSHPNILKLEEMAVEQHHKTADKRKRAVMYMITPYMSHDLSGLLENPQVKLHETHIKCYMLQLLEGVRYLHNEHILHRDMKAANLLIDNKGILQIADFGLARHYDEEVPVAGRGGGTAHRDYTTLVVTRWYRPPELLLHLRRYTTAIDLWGVGCVFGEMLVGKPILSGDSDPNQLKIIFDLMGSPTVENMPDFRSLPGAEGLSIPPHPSTLAQRFKPFGSGAISLLNELLRLDWKKRVNAIDALKHPYFRTAPLPARPGDLPTFEDSHELDRRKFRNQKAAPPPAPKGGTVGMGPTGGWGGEPGNGYNGNGDHHNGHRHHNGNRHPPPGGYRNGVAPPPPQEERRPAWARPRDDHRPDTRLPPRPPPPAEYRYDGGRDGGRENGRDGERRDGYRSTSRDIDRPPRSRNGGGPNVDTYIPSYGPDSGRPPRERDDRPRDDRGPPREDRTRRPEHDRRHDREREGGRLEYDDHSRSGRTRSRSRSPARHPDRHPGARERDPLDRERERERERDVYRR</sequence>
<keyword evidence="3" id="KW-0723">Serine/threonine-protein kinase</keyword>
<keyword evidence="15" id="KW-1185">Reference proteome</keyword>
<evidence type="ECO:0000313" key="14">
    <source>
        <dbReference type="EMBL" id="KAL2067865.1"/>
    </source>
</evidence>
<dbReference type="PANTHER" id="PTHR24056:SF233">
    <property type="entry name" value="CYCLIN-DEPENDENT KINASE 9"/>
    <property type="match status" value="1"/>
</dbReference>
<evidence type="ECO:0000313" key="15">
    <source>
        <dbReference type="Proteomes" id="UP001595075"/>
    </source>
</evidence>
<proteinExistence type="inferred from homology"/>
<evidence type="ECO:0000256" key="12">
    <source>
        <dbReference type="SAM" id="MobiDB-lite"/>
    </source>
</evidence>
<protein>
    <recommendedName>
        <fullName evidence="13">Protein kinase domain-containing protein</fullName>
    </recommendedName>
</protein>
<gene>
    <name evidence="14" type="ORF">VTL71DRAFT_15963</name>
</gene>
<keyword evidence="5 11" id="KW-0547">Nucleotide-binding</keyword>
<organism evidence="14 15">
    <name type="scientific">Oculimacula yallundae</name>
    <dbReference type="NCBI Taxonomy" id="86028"/>
    <lineage>
        <taxon>Eukaryota</taxon>
        <taxon>Fungi</taxon>
        <taxon>Dikarya</taxon>
        <taxon>Ascomycota</taxon>
        <taxon>Pezizomycotina</taxon>
        <taxon>Leotiomycetes</taxon>
        <taxon>Helotiales</taxon>
        <taxon>Ploettnerulaceae</taxon>
        <taxon>Oculimacula</taxon>
    </lineage>
</organism>
<evidence type="ECO:0000256" key="1">
    <source>
        <dbReference type="ARBA" id="ARBA00004123"/>
    </source>
</evidence>
<dbReference type="PANTHER" id="PTHR24056">
    <property type="entry name" value="CELL DIVISION PROTEIN KINASE"/>
    <property type="match status" value="1"/>
</dbReference>
<evidence type="ECO:0000256" key="11">
    <source>
        <dbReference type="PROSITE-ProRule" id="PRU10141"/>
    </source>
</evidence>
<dbReference type="InterPro" id="IPR011009">
    <property type="entry name" value="Kinase-like_dom_sf"/>
</dbReference>
<dbReference type="PROSITE" id="PS00108">
    <property type="entry name" value="PROTEIN_KINASE_ST"/>
    <property type="match status" value="1"/>
</dbReference>
<feature type="compositionally biased region" description="Basic and acidic residues" evidence="12">
    <location>
        <begin position="462"/>
        <end position="495"/>
    </location>
</feature>
<comment type="subcellular location">
    <subcellularLocation>
        <location evidence="1">Nucleus</location>
    </subcellularLocation>
</comment>
<dbReference type="Gene3D" id="3.30.200.20">
    <property type="entry name" value="Phosphorylase Kinase, domain 1"/>
    <property type="match status" value="1"/>
</dbReference>
<dbReference type="SUPFAM" id="SSF56112">
    <property type="entry name" value="Protein kinase-like (PK-like)"/>
    <property type="match status" value="1"/>
</dbReference>
<comment type="catalytic activity">
    <reaction evidence="9">
        <text>L-threonyl-[protein] + ATP = O-phospho-L-threonyl-[protein] + ADP + H(+)</text>
        <dbReference type="Rhea" id="RHEA:46608"/>
        <dbReference type="Rhea" id="RHEA-COMP:11060"/>
        <dbReference type="Rhea" id="RHEA-COMP:11605"/>
        <dbReference type="ChEBI" id="CHEBI:15378"/>
        <dbReference type="ChEBI" id="CHEBI:30013"/>
        <dbReference type="ChEBI" id="CHEBI:30616"/>
        <dbReference type="ChEBI" id="CHEBI:61977"/>
        <dbReference type="ChEBI" id="CHEBI:456216"/>
        <dbReference type="EC" id="2.7.11.22"/>
    </reaction>
</comment>
<evidence type="ECO:0000259" key="13">
    <source>
        <dbReference type="PROSITE" id="PS50011"/>
    </source>
</evidence>
<comment type="similarity">
    <text evidence="2">Belongs to the protein kinase superfamily. CMGC Ser/Thr protein kinase family. CDC2/CDKX subfamily.</text>
</comment>